<evidence type="ECO:0000313" key="3">
    <source>
        <dbReference type="Proteomes" id="UP000279911"/>
    </source>
</evidence>
<evidence type="ECO:0000256" key="1">
    <source>
        <dbReference type="SAM" id="Phobius"/>
    </source>
</evidence>
<keyword evidence="1" id="KW-0472">Membrane</keyword>
<proteinExistence type="predicted"/>
<feature type="transmembrane region" description="Helical" evidence="1">
    <location>
        <begin position="45"/>
        <end position="63"/>
    </location>
</feature>
<dbReference type="PANTHER" id="PTHR37304:SF1">
    <property type="entry name" value="MEMBRANE PROTEIN"/>
    <property type="match status" value="1"/>
</dbReference>
<dbReference type="OrthoDB" id="9812136at2"/>
<reference evidence="3" key="1">
    <citation type="submission" date="2018-12" db="EMBL/GenBank/DDBJ databases">
        <title>Bacillus chawlae sp. nov., Bacillus glennii sp. nov., and Bacillus saganii sp. nov. Isolated from the Vehicle Assembly Building at Kennedy Space Center where the Viking Spacecraft were Assembled.</title>
        <authorList>
            <person name="Seuylemezian A."/>
            <person name="Vaishampayan P."/>
        </authorList>
    </citation>
    <scope>NUCLEOTIDE SEQUENCE [LARGE SCALE GENOMIC DNA]</scope>
    <source>
        <strain evidence="3">DSM 13966</strain>
    </source>
</reference>
<name>A0A3R9EE96_9BACI</name>
<dbReference type="Proteomes" id="UP000279911">
    <property type="component" value="Unassembled WGS sequence"/>
</dbReference>
<gene>
    <name evidence="2" type="ORF">EJA10_04705</name>
</gene>
<organism evidence="2 3">
    <name type="scientific">Mesobacillus subterraneus</name>
    <dbReference type="NCBI Taxonomy" id="285983"/>
    <lineage>
        <taxon>Bacteria</taxon>
        <taxon>Bacillati</taxon>
        <taxon>Bacillota</taxon>
        <taxon>Bacilli</taxon>
        <taxon>Bacillales</taxon>
        <taxon>Bacillaceae</taxon>
        <taxon>Mesobacillus</taxon>
    </lineage>
</organism>
<dbReference type="InterPro" id="IPR007211">
    <property type="entry name" value="DUF378"/>
</dbReference>
<dbReference type="PANTHER" id="PTHR37304">
    <property type="entry name" value="MEMBRANE PROTEIN-RELATED"/>
    <property type="match status" value="1"/>
</dbReference>
<evidence type="ECO:0000313" key="2">
    <source>
        <dbReference type="EMBL" id="RSD28389.1"/>
    </source>
</evidence>
<dbReference type="EMBL" id="RSFW01000007">
    <property type="protein sequence ID" value="RSD28389.1"/>
    <property type="molecule type" value="Genomic_DNA"/>
</dbReference>
<accession>A0A3R9EE96</accession>
<keyword evidence="1" id="KW-1133">Transmembrane helix</keyword>
<keyword evidence="1" id="KW-0812">Transmembrane</keyword>
<dbReference type="RefSeq" id="WP_125478861.1">
    <property type="nucleotide sequence ID" value="NZ_RSFW01000007.1"/>
</dbReference>
<dbReference type="AlphaFoldDB" id="A0A3R9EE96"/>
<dbReference type="Pfam" id="PF04070">
    <property type="entry name" value="DUF378"/>
    <property type="match status" value="1"/>
</dbReference>
<protein>
    <submittedName>
        <fullName evidence="2">DUF378 domain-containing protein</fullName>
    </submittedName>
</protein>
<feature type="transmembrane region" description="Helical" evidence="1">
    <location>
        <begin position="7"/>
        <end position="25"/>
    </location>
</feature>
<comment type="caution">
    <text evidence="2">The sequence shown here is derived from an EMBL/GenBank/DDBJ whole genome shotgun (WGS) entry which is preliminary data.</text>
</comment>
<sequence>MKTLNLVSLVLLIVGGLNWLLVGLFEWDLVGGLFGGMDSPIAKVVYILVGLAALYGFTLLSKVNK</sequence>